<sequence>MCVFCSSSPDDQYASEHVTANMMDKLCKANPYDGGGMAYFVLRTELQDGDGPSQVTAVEPIQQGWYKVSFVDMGQAGVMEIKMENGKLADYREVQEVGA</sequence>
<protein>
    <submittedName>
        <fullName evidence="1">Lipoprotein</fullName>
    </submittedName>
</protein>
<evidence type="ECO:0000313" key="1">
    <source>
        <dbReference type="EMBL" id="EJW96588.1"/>
    </source>
</evidence>
<dbReference type="EMBL" id="AMCI01005202">
    <property type="protein sequence ID" value="EJW96588.1"/>
    <property type="molecule type" value="Genomic_DNA"/>
</dbReference>
<reference evidence="1" key="1">
    <citation type="journal article" date="2012" name="PLoS ONE">
        <title>Gene sets for utilization of primary and secondary nutrition supplies in the distal gut of endangered iberian lynx.</title>
        <authorList>
            <person name="Alcaide M."/>
            <person name="Messina E."/>
            <person name="Richter M."/>
            <person name="Bargiela R."/>
            <person name="Peplies J."/>
            <person name="Huws S.A."/>
            <person name="Newbold C.J."/>
            <person name="Golyshin P.N."/>
            <person name="Simon M.A."/>
            <person name="Lopez G."/>
            <person name="Yakimov M.M."/>
            <person name="Ferrer M."/>
        </authorList>
    </citation>
    <scope>NUCLEOTIDE SEQUENCE</scope>
</reference>
<proteinExistence type="predicted"/>
<organism evidence="1">
    <name type="scientific">gut metagenome</name>
    <dbReference type="NCBI Taxonomy" id="749906"/>
    <lineage>
        <taxon>unclassified sequences</taxon>
        <taxon>metagenomes</taxon>
        <taxon>organismal metagenomes</taxon>
    </lineage>
</organism>
<keyword evidence="1" id="KW-0449">Lipoprotein</keyword>
<comment type="caution">
    <text evidence="1">The sequence shown here is derived from an EMBL/GenBank/DDBJ whole genome shotgun (WGS) entry which is preliminary data.</text>
</comment>
<dbReference type="AlphaFoldDB" id="J9FQ45"/>
<gene>
    <name evidence="1" type="ORF">EVA_15304</name>
</gene>
<name>J9FQ45_9ZZZZ</name>
<accession>J9FQ45</accession>